<reference evidence="2" key="1">
    <citation type="journal article" date="2014" name="Science">
        <title>Ancient hybridizations among the ancestral genomes of bread wheat.</title>
        <authorList>
            <consortium name="International Wheat Genome Sequencing Consortium,"/>
            <person name="Marcussen T."/>
            <person name="Sandve S.R."/>
            <person name="Heier L."/>
            <person name="Spannagl M."/>
            <person name="Pfeifer M."/>
            <person name="Jakobsen K.S."/>
            <person name="Wulff B.B."/>
            <person name="Steuernagel B."/>
            <person name="Mayer K.F."/>
            <person name="Olsen O.A."/>
        </authorList>
    </citation>
    <scope>NUCLEOTIDE SEQUENCE [LARGE SCALE GENOMIC DNA]</scope>
    <source>
        <strain evidence="2">cv. AL8/78</strain>
    </source>
</reference>
<dbReference type="AlphaFoldDB" id="A0A453NPC4"/>
<reference evidence="1" key="5">
    <citation type="journal article" date="2021" name="G3 (Bethesda)">
        <title>Aegilops tauschii genome assembly Aet v5.0 features greater sequence contiguity and improved annotation.</title>
        <authorList>
            <person name="Wang L."/>
            <person name="Zhu T."/>
            <person name="Rodriguez J.C."/>
            <person name="Deal K.R."/>
            <person name="Dubcovsky J."/>
            <person name="McGuire P.E."/>
            <person name="Lux T."/>
            <person name="Spannagl M."/>
            <person name="Mayer K.F.X."/>
            <person name="Baldrich P."/>
            <person name="Meyers B.C."/>
            <person name="Huo N."/>
            <person name="Gu Y.Q."/>
            <person name="Zhou H."/>
            <person name="Devos K.M."/>
            <person name="Bennetzen J.L."/>
            <person name="Unver T."/>
            <person name="Budak H."/>
            <person name="Gulick P.J."/>
            <person name="Galiba G."/>
            <person name="Kalapos B."/>
            <person name="Nelson D.R."/>
            <person name="Li P."/>
            <person name="You F.M."/>
            <person name="Luo M.C."/>
            <person name="Dvorak J."/>
        </authorList>
    </citation>
    <scope>NUCLEOTIDE SEQUENCE [LARGE SCALE GENOMIC DNA]</scope>
    <source>
        <strain evidence="1">cv. AL8/78</strain>
    </source>
</reference>
<keyword evidence="2" id="KW-1185">Reference proteome</keyword>
<dbReference type="Proteomes" id="UP000015105">
    <property type="component" value="Chromosome 6D"/>
</dbReference>
<dbReference type="Gramene" id="AET6Gv20437500.18">
    <property type="protein sequence ID" value="AET6Gv20437500.18"/>
    <property type="gene ID" value="AET6Gv20437500"/>
</dbReference>
<evidence type="ECO:0000313" key="1">
    <source>
        <dbReference type="EnsemblPlants" id="AET6Gv20437500.18"/>
    </source>
</evidence>
<proteinExistence type="predicted"/>
<sequence>MTSTLGISYTVSVAPIKVLIANRRPPPPPPRWAGPFSLFFFFFLLKPQKPARDELNPGSPLYFINY</sequence>
<name>A0A453NPC4_AEGTS</name>
<reference evidence="1" key="3">
    <citation type="journal article" date="2017" name="Nature">
        <title>Genome sequence of the progenitor of the wheat D genome Aegilops tauschii.</title>
        <authorList>
            <person name="Luo M.C."/>
            <person name="Gu Y.Q."/>
            <person name="Puiu D."/>
            <person name="Wang H."/>
            <person name="Twardziok S.O."/>
            <person name="Deal K.R."/>
            <person name="Huo N."/>
            <person name="Zhu T."/>
            <person name="Wang L."/>
            <person name="Wang Y."/>
            <person name="McGuire P.E."/>
            <person name="Liu S."/>
            <person name="Long H."/>
            <person name="Ramasamy R.K."/>
            <person name="Rodriguez J.C."/>
            <person name="Van S.L."/>
            <person name="Yuan L."/>
            <person name="Wang Z."/>
            <person name="Xia Z."/>
            <person name="Xiao L."/>
            <person name="Anderson O.D."/>
            <person name="Ouyang S."/>
            <person name="Liang Y."/>
            <person name="Zimin A.V."/>
            <person name="Pertea G."/>
            <person name="Qi P."/>
            <person name="Bennetzen J.L."/>
            <person name="Dai X."/>
            <person name="Dawson M.W."/>
            <person name="Muller H.G."/>
            <person name="Kugler K."/>
            <person name="Rivarola-Duarte L."/>
            <person name="Spannagl M."/>
            <person name="Mayer K.F.X."/>
            <person name="Lu F.H."/>
            <person name="Bevan M.W."/>
            <person name="Leroy P."/>
            <person name="Li P."/>
            <person name="You F.M."/>
            <person name="Sun Q."/>
            <person name="Liu Z."/>
            <person name="Lyons E."/>
            <person name="Wicker T."/>
            <person name="Salzberg S.L."/>
            <person name="Devos K.M."/>
            <person name="Dvorak J."/>
        </authorList>
    </citation>
    <scope>NUCLEOTIDE SEQUENCE [LARGE SCALE GENOMIC DNA]</scope>
    <source>
        <strain evidence="1">cv. AL8/78</strain>
    </source>
</reference>
<accession>A0A453NPC4</accession>
<evidence type="ECO:0000313" key="2">
    <source>
        <dbReference type="Proteomes" id="UP000015105"/>
    </source>
</evidence>
<organism evidence="1 2">
    <name type="scientific">Aegilops tauschii subsp. strangulata</name>
    <name type="common">Goatgrass</name>
    <dbReference type="NCBI Taxonomy" id="200361"/>
    <lineage>
        <taxon>Eukaryota</taxon>
        <taxon>Viridiplantae</taxon>
        <taxon>Streptophyta</taxon>
        <taxon>Embryophyta</taxon>
        <taxon>Tracheophyta</taxon>
        <taxon>Spermatophyta</taxon>
        <taxon>Magnoliopsida</taxon>
        <taxon>Liliopsida</taxon>
        <taxon>Poales</taxon>
        <taxon>Poaceae</taxon>
        <taxon>BOP clade</taxon>
        <taxon>Pooideae</taxon>
        <taxon>Triticodae</taxon>
        <taxon>Triticeae</taxon>
        <taxon>Triticinae</taxon>
        <taxon>Aegilops</taxon>
    </lineage>
</organism>
<reference evidence="1" key="4">
    <citation type="submission" date="2019-03" db="UniProtKB">
        <authorList>
            <consortium name="EnsemblPlants"/>
        </authorList>
    </citation>
    <scope>IDENTIFICATION</scope>
</reference>
<protein>
    <submittedName>
        <fullName evidence="1">Uncharacterized protein</fullName>
    </submittedName>
</protein>
<reference evidence="2" key="2">
    <citation type="journal article" date="2017" name="Nat. Plants">
        <title>The Aegilops tauschii genome reveals multiple impacts of transposons.</title>
        <authorList>
            <person name="Zhao G."/>
            <person name="Zou C."/>
            <person name="Li K."/>
            <person name="Wang K."/>
            <person name="Li T."/>
            <person name="Gao L."/>
            <person name="Zhang X."/>
            <person name="Wang H."/>
            <person name="Yang Z."/>
            <person name="Liu X."/>
            <person name="Jiang W."/>
            <person name="Mao L."/>
            <person name="Kong X."/>
            <person name="Jiao Y."/>
            <person name="Jia J."/>
        </authorList>
    </citation>
    <scope>NUCLEOTIDE SEQUENCE [LARGE SCALE GENOMIC DNA]</scope>
    <source>
        <strain evidence="2">cv. AL8/78</strain>
    </source>
</reference>
<dbReference type="EnsemblPlants" id="AET6Gv20437500.18">
    <property type="protein sequence ID" value="AET6Gv20437500.18"/>
    <property type="gene ID" value="AET6Gv20437500"/>
</dbReference>